<sequence length="253" mass="28400">MEVNAIERPSKVNRSEKQLIMFSQEDEAEVIYPHDDPLQLNIGVDRLRPVQLSLIGFSGKPVQPKGRIALPVTLGEEDKSTYPNPEMPEKNEPQPWLFLIDGSKTKEANGAGIVLQSPDGTKLKYALRFQFNATNNQAEYEALITGIQLAKAMGTKCLAVISDSQLIIGQVNGEHEAKEESIGKYLNLVKKLAKSFEKFCISQVPREENLEEYQVARLVTVKDELIPRDVMMQYLKNPSIAQPIVEVKMVEYA</sequence>
<protein>
    <submittedName>
        <fullName evidence="1">Uncharacterized protein</fullName>
    </submittedName>
</protein>
<organism evidence="1 2">
    <name type="scientific">Vaccinium darrowii</name>
    <dbReference type="NCBI Taxonomy" id="229202"/>
    <lineage>
        <taxon>Eukaryota</taxon>
        <taxon>Viridiplantae</taxon>
        <taxon>Streptophyta</taxon>
        <taxon>Embryophyta</taxon>
        <taxon>Tracheophyta</taxon>
        <taxon>Spermatophyta</taxon>
        <taxon>Magnoliopsida</taxon>
        <taxon>eudicotyledons</taxon>
        <taxon>Gunneridae</taxon>
        <taxon>Pentapetalae</taxon>
        <taxon>asterids</taxon>
        <taxon>Ericales</taxon>
        <taxon>Ericaceae</taxon>
        <taxon>Vaccinioideae</taxon>
        <taxon>Vaccinieae</taxon>
        <taxon>Vaccinium</taxon>
    </lineage>
</organism>
<proteinExistence type="predicted"/>
<name>A0ACB7YTT8_9ERIC</name>
<keyword evidence="2" id="KW-1185">Reference proteome</keyword>
<gene>
    <name evidence="1" type="ORF">Vadar_003985</name>
</gene>
<evidence type="ECO:0000313" key="1">
    <source>
        <dbReference type="EMBL" id="KAH7856658.1"/>
    </source>
</evidence>
<dbReference type="Proteomes" id="UP000828048">
    <property type="component" value="Chromosome 3"/>
</dbReference>
<evidence type="ECO:0000313" key="2">
    <source>
        <dbReference type="Proteomes" id="UP000828048"/>
    </source>
</evidence>
<dbReference type="EMBL" id="CM037153">
    <property type="protein sequence ID" value="KAH7856658.1"/>
    <property type="molecule type" value="Genomic_DNA"/>
</dbReference>
<comment type="caution">
    <text evidence="1">The sequence shown here is derived from an EMBL/GenBank/DDBJ whole genome shotgun (WGS) entry which is preliminary data.</text>
</comment>
<accession>A0ACB7YTT8</accession>
<reference evidence="1 2" key="1">
    <citation type="journal article" date="2021" name="Hortic Res">
        <title>High-quality reference genome and annotation aids understanding of berry development for evergreen blueberry (Vaccinium darrowii).</title>
        <authorList>
            <person name="Yu J."/>
            <person name="Hulse-Kemp A.M."/>
            <person name="Babiker E."/>
            <person name="Staton M."/>
        </authorList>
    </citation>
    <scope>NUCLEOTIDE SEQUENCE [LARGE SCALE GENOMIC DNA]</scope>
    <source>
        <strain evidence="2">cv. NJ 8807/NJ 8810</strain>
        <tissue evidence="1">Young leaf</tissue>
    </source>
</reference>